<protein>
    <submittedName>
        <fullName evidence="3">Pyridoxal phosphate-dependent transferase</fullName>
    </submittedName>
</protein>
<organism evidence="3 4">
    <name type="scientific">Amylocarpus encephaloides</name>
    <dbReference type="NCBI Taxonomy" id="45428"/>
    <lineage>
        <taxon>Eukaryota</taxon>
        <taxon>Fungi</taxon>
        <taxon>Dikarya</taxon>
        <taxon>Ascomycota</taxon>
        <taxon>Pezizomycotina</taxon>
        <taxon>Leotiomycetes</taxon>
        <taxon>Helotiales</taxon>
        <taxon>Helotiales incertae sedis</taxon>
        <taxon>Amylocarpus</taxon>
    </lineage>
</organism>
<reference evidence="3" key="1">
    <citation type="journal article" date="2021" name="IMA Fungus">
        <title>Genomic characterization of three marine fungi, including Emericellopsis atlantica sp. nov. with signatures of a generalist lifestyle and marine biomass degradation.</title>
        <authorList>
            <person name="Hagestad O.C."/>
            <person name="Hou L."/>
            <person name="Andersen J.H."/>
            <person name="Hansen E.H."/>
            <person name="Altermark B."/>
            <person name="Li C."/>
            <person name="Kuhnert E."/>
            <person name="Cox R.J."/>
            <person name="Crous P.W."/>
            <person name="Spatafora J.W."/>
            <person name="Lail K."/>
            <person name="Amirebrahimi M."/>
            <person name="Lipzen A."/>
            <person name="Pangilinan J."/>
            <person name="Andreopoulos W."/>
            <person name="Hayes R.D."/>
            <person name="Ng V."/>
            <person name="Grigoriev I.V."/>
            <person name="Jackson S.A."/>
            <person name="Sutton T.D.S."/>
            <person name="Dobson A.D.W."/>
            <person name="Rama T."/>
        </authorList>
    </citation>
    <scope>NUCLEOTIDE SEQUENCE</scope>
    <source>
        <strain evidence="3">TRa018bII</strain>
    </source>
</reference>
<evidence type="ECO:0000256" key="1">
    <source>
        <dbReference type="ARBA" id="ARBA00008954"/>
    </source>
</evidence>
<dbReference type="SUPFAM" id="SSF53383">
    <property type="entry name" value="PLP-dependent transferases"/>
    <property type="match status" value="1"/>
</dbReference>
<dbReference type="Pfam" id="PF00202">
    <property type="entry name" value="Aminotran_3"/>
    <property type="match status" value="1"/>
</dbReference>
<evidence type="ECO:0000313" key="3">
    <source>
        <dbReference type="EMBL" id="KAG9227925.1"/>
    </source>
</evidence>
<dbReference type="InterPro" id="IPR005814">
    <property type="entry name" value="Aminotrans_3"/>
</dbReference>
<dbReference type="PANTHER" id="PTHR43094">
    <property type="entry name" value="AMINOTRANSFERASE"/>
    <property type="match status" value="1"/>
</dbReference>
<dbReference type="PANTHER" id="PTHR43094:SF1">
    <property type="entry name" value="AMINOTRANSFERASE CLASS-III"/>
    <property type="match status" value="1"/>
</dbReference>
<dbReference type="GO" id="GO:0030170">
    <property type="term" value="F:pyridoxal phosphate binding"/>
    <property type="evidence" value="ECO:0007669"/>
    <property type="project" value="InterPro"/>
</dbReference>
<evidence type="ECO:0000256" key="2">
    <source>
        <dbReference type="ARBA" id="ARBA00022898"/>
    </source>
</evidence>
<name>A0A9P8BZ91_9HELO</name>
<feature type="non-terminal residue" evidence="3">
    <location>
        <position position="174"/>
    </location>
</feature>
<dbReference type="OrthoDB" id="10261433at2759"/>
<dbReference type="InterPro" id="IPR015421">
    <property type="entry name" value="PyrdxlP-dep_Trfase_major"/>
</dbReference>
<keyword evidence="2" id="KW-0663">Pyridoxal phosphate</keyword>
<dbReference type="GO" id="GO:0005829">
    <property type="term" value="C:cytosol"/>
    <property type="evidence" value="ECO:0007669"/>
    <property type="project" value="TreeGrafter"/>
</dbReference>
<feature type="non-terminal residue" evidence="3">
    <location>
        <position position="1"/>
    </location>
</feature>
<dbReference type="AlphaFoldDB" id="A0A9P8BZ91"/>
<dbReference type="Gene3D" id="3.40.640.10">
    <property type="entry name" value="Type I PLP-dependent aspartate aminotransferase-like (Major domain)"/>
    <property type="match status" value="1"/>
</dbReference>
<comment type="caution">
    <text evidence="3">The sequence shown here is derived from an EMBL/GenBank/DDBJ whole genome shotgun (WGS) entry which is preliminary data.</text>
</comment>
<proteinExistence type="inferred from homology"/>
<comment type="similarity">
    <text evidence="1">Belongs to the class-III pyridoxal-phosphate-dependent aminotransferase family.</text>
</comment>
<keyword evidence="4" id="KW-1185">Reference proteome</keyword>
<dbReference type="GO" id="GO:0008483">
    <property type="term" value="F:transaminase activity"/>
    <property type="evidence" value="ECO:0007669"/>
    <property type="project" value="InterPro"/>
</dbReference>
<sequence>SYLLYRDKKHFYPVLIKARGNYLWYLVDGNTLVKVFDICGGAAVSVIGHKNARVILAIKLQLDTGVTYGSPSVFTTIPAIELSNELIKTTNFKMSKVILSGSGSEAMEISLKLARHFFVINGELSRVNIISRANSYHGCTIGALSTSGHTGRKAPYGPLLMKNVHHISDCNPYR</sequence>
<evidence type="ECO:0000313" key="4">
    <source>
        <dbReference type="Proteomes" id="UP000824998"/>
    </source>
</evidence>
<keyword evidence="3" id="KW-0808">Transferase</keyword>
<dbReference type="EMBL" id="MU252696">
    <property type="protein sequence ID" value="KAG9227925.1"/>
    <property type="molecule type" value="Genomic_DNA"/>
</dbReference>
<dbReference type="InterPro" id="IPR015422">
    <property type="entry name" value="PyrdxlP-dep_Trfase_small"/>
</dbReference>
<dbReference type="Proteomes" id="UP000824998">
    <property type="component" value="Unassembled WGS sequence"/>
</dbReference>
<gene>
    <name evidence="3" type="ORF">BJ875DRAFT_335590</name>
</gene>
<accession>A0A9P8BZ91</accession>
<dbReference type="InterPro" id="IPR015424">
    <property type="entry name" value="PyrdxlP-dep_Trfase"/>
</dbReference>
<dbReference type="Gene3D" id="3.90.1150.10">
    <property type="entry name" value="Aspartate Aminotransferase, domain 1"/>
    <property type="match status" value="1"/>
</dbReference>